<comment type="subcellular location">
    <subcellularLocation>
        <location evidence="1">Membrane</location>
    </subcellularLocation>
</comment>
<dbReference type="Proteomes" id="UP000785679">
    <property type="component" value="Unassembled WGS sequence"/>
</dbReference>
<comment type="similarity">
    <text evidence="2 5">Belongs to the CDP-alcohol phosphatidyltransferase class-I family.</text>
</comment>
<dbReference type="PIRSF" id="PIRSF015665">
    <property type="entry name" value="CHOPT"/>
    <property type="match status" value="1"/>
</dbReference>
<name>A0A8J8T3X8_HALGN</name>
<dbReference type="Pfam" id="PF01066">
    <property type="entry name" value="CDP-OH_P_transf"/>
    <property type="match status" value="1"/>
</dbReference>
<feature type="transmembrane region" description="Helical" evidence="6">
    <location>
        <begin position="340"/>
        <end position="365"/>
    </location>
</feature>
<evidence type="ECO:0000256" key="5">
    <source>
        <dbReference type="RuleBase" id="RU003750"/>
    </source>
</evidence>
<dbReference type="Gene3D" id="1.20.120.1760">
    <property type="match status" value="1"/>
</dbReference>
<sequence length="375" mass="43025">MGFITKEGLEELKRYKYVSGGYSFMDKIMNHWWEFFVKLIPLSVAPNLITLIGLIINISGSAAYLYYDLTFTRLVPQWVYFYAGFCAFMYQTLDAVDGKQARRTQTSSPLGQLFDHGCDAVCVFFGLINFLQAVRTGCEWPMFAIMFSLTLTFYTQQWEEYHAHILRTFIGWFGVTEGILVTLTIIFSVGITNGGIAVWTLPEMLPFVPWPAAMVSLTLPKMMAAIAVYNALSYSYQNVKFALEKTSETKTDALLGLMPIVLFYGEIIVLFQTQWAWDYPSLAILLVFPSYCLMTCRHIICSVTKMKFDWRQRNPLFFLAFLANKYLALGIPEWQIAAGVFLITLFLFMQFVIEVIGQITSYLNIHCLTIKKRDQ</sequence>
<dbReference type="OrthoDB" id="196717at2759"/>
<feature type="transmembrane region" description="Helical" evidence="6">
    <location>
        <begin position="211"/>
        <end position="232"/>
    </location>
</feature>
<evidence type="ECO:0008006" key="9">
    <source>
        <dbReference type="Google" id="ProtNLM"/>
    </source>
</evidence>
<keyword evidence="4 6" id="KW-0472">Membrane</keyword>
<dbReference type="EMBL" id="RRYP01006299">
    <property type="protein sequence ID" value="TNV81319.1"/>
    <property type="molecule type" value="Genomic_DNA"/>
</dbReference>
<dbReference type="InterPro" id="IPR014472">
    <property type="entry name" value="CHOPT"/>
</dbReference>
<feature type="transmembrane region" description="Helical" evidence="6">
    <location>
        <begin position="140"/>
        <end position="157"/>
    </location>
</feature>
<dbReference type="GO" id="GO:0008654">
    <property type="term" value="P:phospholipid biosynthetic process"/>
    <property type="evidence" value="ECO:0007669"/>
    <property type="project" value="InterPro"/>
</dbReference>
<keyword evidence="8" id="KW-1185">Reference proteome</keyword>
<feature type="transmembrane region" description="Helical" evidence="6">
    <location>
        <begin position="316"/>
        <end position="334"/>
    </location>
</feature>
<proteinExistence type="inferred from homology"/>
<evidence type="ECO:0000256" key="4">
    <source>
        <dbReference type="ARBA" id="ARBA00023136"/>
    </source>
</evidence>
<dbReference type="PANTHER" id="PTHR10414">
    <property type="entry name" value="ETHANOLAMINEPHOSPHOTRANSFERASE"/>
    <property type="match status" value="1"/>
</dbReference>
<evidence type="ECO:0000313" key="7">
    <source>
        <dbReference type="EMBL" id="TNV81319.1"/>
    </source>
</evidence>
<organism evidence="7 8">
    <name type="scientific">Halteria grandinella</name>
    <dbReference type="NCBI Taxonomy" id="5974"/>
    <lineage>
        <taxon>Eukaryota</taxon>
        <taxon>Sar</taxon>
        <taxon>Alveolata</taxon>
        <taxon>Ciliophora</taxon>
        <taxon>Intramacronucleata</taxon>
        <taxon>Spirotrichea</taxon>
        <taxon>Stichotrichia</taxon>
        <taxon>Sporadotrichida</taxon>
        <taxon>Halteriidae</taxon>
        <taxon>Halteria</taxon>
    </lineage>
</organism>
<reference evidence="7" key="1">
    <citation type="submission" date="2019-06" db="EMBL/GenBank/DDBJ databases">
        <authorList>
            <person name="Zheng W."/>
        </authorList>
    </citation>
    <scope>NUCLEOTIDE SEQUENCE</scope>
    <source>
        <strain evidence="7">QDHG01</strain>
    </source>
</reference>
<evidence type="ECO:0000256" key="6">
    <source>
        <dbReference type="SAM" id="Phobius"/>
    </source>
</evidence>
<dbReference type="InterPro" id="IPR000462">
    <property type="entry name" value="CDP-OH_P_trans"/>
</dbReference>
<keyword evidence="6" id="KW-1133">Transmembrane helix</keyword>
<evidence type="ECO:0000256" key="2">
    <source>
        <dbReference type="ARBA" id="ARBA00010441"/>
    </source>
</evidence>
<dbReference type="InterPro" id="IPR048254">
    <property type="entry name" value="CDP_ALCOHOL_P_TRANSF_CS"/>
</dbReference>
<keyword evidence="3 5" id="KW-0808">Transferase</keyword>
<evidence type="ECO:0000313" key="8">
    <source>
        <dbReference type="Proteomes" id="UP000785679"/>
    </source>
</evidence>
<accession>A0A8J8T3X8</accession>
<evidence type="ECO:0000256" key="3">
    <source>
        <dbReference type="ARBA" id="ARBA00022679"/>
    </source>
</evidence>
<dbReference type="GO" id="GO:0016780">
    <property type="term" value="F:phosphotransferase activity, for other substituted phosphate groups"/>
    <property type="evidence" value="ECO:0007669"/>
    <property type="project" value="InterPro"/>
</dbReference>
<keyword evidence="6" id="KW-0812">Transmembrane</keyword>
<feature type="transmembrane region" description="Helical" evidence="6">
    <location>
        <begin position="79"/>
        <end position="96"/>
    </location>
</feature>
<dbReference type="AlphaFoldDB" id="A0A8J8T3X8"/>
<feature type="transmembrane region" description="Helical" evidence="6">
    <location>
        <begin position="48"/>
        <end position="67"/>
    </location>
</feature>
<dbReference type="GO" id="GO:0016020">
    <property type="term" value="C:membrane"/>
    <property type="evidence" value="ECO:0007669"/>
    <property type="project" value="UniProtKB-SubCell"/>
</dbReference>
<comment type="caution">
    <text evidence="7">The sequence shown here is derived from an EMBL/GenBank/DDBJ whole genome shotgun (WGS) entry which is preliminary data.</text>
</comment>
<dbReference type="PROSITE" id="PS00379">
    <property type="entry name" value="CDP_ALCOHOL_P_TRANSF"/>
    <property type="match status" value="1"/>
</dbReference>
<feature type="transmembrane region" description="Helical" evidence="6">
    <location>
        <begin position="253"/>
        <end position="273"/>
    </location>
</feature>
<dbReference type="InterPro" id="IPR043130">
    <property type="entry name" value="CDP-OH_PTrfase_TM_dom"/>
</dbReference>
<dbReference type="PANTHER" id="PTHR10414:SF37">
    <property type="entry name" value="BB IN A BOXCAR, ISOFORM C"/>
    <property type="match status" value="1"/>
</dbReference>
<feature type="transmembrane region" description="Helical" evidence="6">
    <location>
        <begin position="279"/>
        <end position="296"/>
    </location>
</feature>
<gene>
    <name evidence="7" type="ORF">FGO68_gene5027</name>
</gene>
<evidence type="ECO:0000256" key="1">
    <source>
        <dbReference type="ARBA" id="ARBA00004370"/>
    </source>
</evidence>
<feature type="transmembrane region" description="Helical" evidence="6">
    <location>
        <begin position="169"/>
        <end position="191"/>
    </location>
</feature>
<protein>
    <recommendedName>
        <fullName evidence="9">Ethanolaminephosphotransferase</fullName>
    </recommendedName>
</protein>